<evidence type="ECO:0000256" key="1">
    <source>
        <dbReference type="ARBA" id="ARBA00009897"/>
    </source>
</evidence>
<dbReference type="InterPro" id="IPR014746">
    <property type="entry name" value="Gln_synth/guanido_kin_cat_dom"/>
</dbReference>
<dbReference type="Gene3D" id="3.30.590.10">
    <property type="entry name" value="Glutamine synthetase/guanido kinase, catalytic domain"/>
    <property type="match status" value="1"/>
</dbReference>
<dbReference type="SUPFAM" id="SSF55931">
    <property type="entry name" value="Glutamine synthetase/guanido kinase"/>
    <property type="match status" value="1"/>
</dbReference>
<keyword evidence="7" id="KW-1185">Reference proteome</keyword>
<proteinExistence type="inferred from homology"/>
<dbReference type="Pfam" id="PF00120">
    <property type="entry name" value="Gln-synt_C"/>
    <property type="match status" value="1"/>
</dbReference>
<evidence type="ECO:0000313" key="6">
    <source>
        <dbReference type="EMBL" id="MFD2093361.1"/>
    </source>
</evidence>
<dbReference type="Proteomes" id="UP001597402">
    <property type="component" value="Unassembled WGS sequence"/>
</dbReference>
<evidence type="ECO:0000313" key="7">
    <source>
        <dbReference type="Proteomes" id="UP001597402"/>
    </source>
</evidence>
<dbReference type="EMBL" id="JBHUHP010000018">
    <property type="protein sequence ID" value="MFD2093361.1"/>
    <property type="molecule type" value="Genomic_DNA"/>
</dbReference>
<protein>
    <submittedName>
        <fullName evidence="6">Glutamine synthetase</fullName>
    </submittedName>
</protein>
<dbReference type="PANTHER" id="PTHR43785:SF12">
    <property type="entry name" value="TYPE-1 GLUTAMINE SYNTHETASE 2"/>
    <property type="match status" value="1"/>
</dbReference>
<sequence length="422" mass="44359">MSDSGGVIRAKTVPARRIESFARSGMGASLTWPVFCVDNGIAMTPELGVVGDLRLTADLERAVVLDHGFGWAPADVRDQDGQLSPYCWRSVARRQVDRLASLGIEARVGNELEFVLLDDAGRPLGARDGWPCYGAGVYSELSEFAADLCERLDAAGVPVEQIHAEYGLGQFEISLPPRAPVTAADDVLLARAVIGRTCRDHGLRVSFSPVPFPGGSGNGAHMHVSLTRDGVPLLAGGPLAEDLTHDGASAIAGIVRHLPGAIAVLAGTVVSGDRLQPGHWSGAFACWGVENREAAVRLLLANNGNPHGANVEVKCVDAGANTYLATGLVLGFAARGIEGRLDLPDAVTVDPAELSPEQARAADAVPLPHDAAGRIELFEKSDAVRDVLGPELHAAVAAVRRYESSLYAGEDAHALTRFAWSS</sequence>
<dbReference type="PROSITE" id="PS51987">
    <property type="entry name" value="GS_CATALYTIC"/>
    <property type="match status" value="1"/>
</dbReference>
<comment type="caution">
    <text evidence="6">The sequence shown here is derived from an EMBL/GenBank/DDBJ whole genome shotgun (WGS) entry which is preliminary data.</text>
</comment>
<dbReference type="InterPro" id="IPR036651">
    <property type="entry name" value="Gln_synt_N_sf"/>
</dbReference>
<comment type="similarity">
    <text evidence="1 3 4">Belongs to the glutamine synthetase family.</text>
</comment>
<reference evidence="7" key="1">
    <citation type="journal article" date="2019" name="Int. J. Syst. Evol. Microbiol.">
        <title>The Global Catalogue of Microorganisms (GCM) 10K type strain sequencing project: providing services to taxonomists for standard genome sequencing and annotation.</title>
        <authorList>
            <consortium name="The Broad Institute Genomics Platform"/>
            <consortium name="The Broad Institute Genome Sequencing Center for Infectious Disease"/>
            <person name="Wu L."/>
            <person name="Ma J."/>
        </authorList>
    </citation>
    <scope>NUCLEOTIDE SEQUENCE [LARGE SCALE GENOMIC DNA]</scope>
    <source>
        <strain evidence="7">JCM 3338</strain>
    </source>
</reference>
<evidence type="ECO:0000259" key="5">
    <source>
        <dbReference type="PROSITE" id="PS51987"/>
    </source>
</evidence>
<evidence type="ECO:0000256" key="2">
    <source>
        <dbReference type="ARBA" id="ARBA00022598"/>
    </source>
</evidence>
<evidence type="ECO:0000256" key="4">
    <source>
        <dbReference type="RuleBase" id="RU000384"/>
    </source>
</evidence>
<dbReference type="Gene3D" id="3.10.20.70">
    <property type="entry name" value="Glutamine synthetase, N-terminal domain"/>
    <property type="match status" value="1"/>
</dbReference>
<dbReference type="SMART" id="SM01230">
    <property type="entry name" value="Gln-synt_C"/>
    <property type="match status" value="1"/>
</dbReference>
<gene>
    <name evidence="6" type="ORF">ACFSHS_17520</name>
</gene>
<keyword evidence="2" id="KW-0436">Ligase</keyword>
<name>A0ABW4XD60_9ACTN</name>
<feature type="domain" description="GS catalytic" evidence="5">
    <location>
        <begin position="88"/>
        <end position="422"/>
    </location>
</feature>
<organism evidence="6 7">
    <name type="scientific">Blastococcus deserti</name>
    <dbReference type="NCBI Taxonomy" id="2259033"/>
    <lineage>
        <taxon>Bacteria</taxon>
        <taxon>Bacillati</taxon>
        <taxon>Actinomycetota</taxon>
        <taxon>Actinomycetes</taxon>
        <taxon>Geodermatophilales</taxon>
        <taxon>Geodermatophilaceae</taxon>
        <taxon>Blastococcus</taxon>
    </lineage>
</organism>
<accession>A0ABW4XD60</accession>
<evidence type="ECO:0000256" key="3">
    <source>
        <dbReference type="PROSITE-ProRule" id="PRU01331"/>
    </source>
</evidence>
<dbReference type="InterPro" id="IPR008146">
    <property type="entry name" value="Gln_synth_cat_dom"/>
</dbReference>
<dbReference type="PANTHER" id="PTHR43785">
    <property type="entry name" value="GAMMA-GLUTAMYLPUTRESCINE SYNTHETASE"/>
    <property type="match status" value="1"/>
</dbReference>